<evidence type="ECO:0000313" key="3">
    <source>
        <dbReference type="Proteomes" id="UP000278983"/>
    </source>
</evidence>
<evidence type="ECO:0000259" key="1">
    <source>
        <dbReference type="SMART" id="SM01324"/>
    </source>
</evidence>
<organism evidence="2 3">
    <name type="scientific">Prevotella koreensis</name>
    <dbReference type="NCBI Taxonomy" id="2490854"/>
    <lineage>
        <taxon>Bacteria</taxon>
        <taxon>Pseudomonadati</taxon>
        <taxon>Bacteroidota</taxon>
        <taxon>Bacteroidia</taxon>
        <taxon>Bacteroidales</taxon>
        <taxon>Prevotellaceae</taxon>
        <taxon>Prevotella</taxon>
    </lineage>
</organism>
<protein>
    <submittedName>
        <fullName evidence="2">YARHG domain-containing protein</fullName>
    </submittedName>
</protein>
<sequence>MLTALMAFAGINETKAQVPSIPRKTKKTQRTNRSSNVVWGTQYDWLSTRYVTYDDIRNMDRGQIRVLKNSIYARHGRYFKDAQLREYFNSLSWYSAIYDEIPAREFNKFESYNISFLHKYE</sequence>
<dbReference type="Proteomes" id="UP000278983">
    <property type="component" value="Unassembled WGS sequence"/>
</dbReference>
<feature type="domain" description="YARHG" evidence="1">
    <location>
        <begin position="39"/>
        <end position="121"/>
    </location>
</feature>
<keyword evidence="3" id="KW-1185">Reference proteome</keyword>
<dbReference type="AlphaFoldDB" id="A0A3S0S127"/>
<dbReference type="OrthoDB" id="353549at2"/>
<dbReference type="Gene3D" id="1.20.58.1690">
    <property type="match status" value="1"/>
</dbReference>
<evidence type="ECO:0000313" key="2">
    <source>
        <dbReference type="EMBL" id="RUL60285.1"/>
    </source>
</evidence>
<dbReference type="InterPro" id="IPR025582">
    <property type="entry name" value="YARHG_dom"/>
</dbReference>
<accession>A0A3S0S127</accession>
<dbReference type="InterPro" id="IPR038434">
    <property type="entry name" value="YARHG_sf"/>
</dbReference>
<dbReference type="SMART" id="SM01324">
    <property type="entry name" value="YARHG"/>
    <property type="match status" value="1"/>
</dbReference>
<comment type="caution">
    <text evidence="2">The sequence shown here is derived from an EMBL/GenBank/DDBJ whole genome shotgun (WGS) entry which is preliminary data.</text>
</comment>
<gene>
    <name evidence="2" type="ORF">EHV08_00940</name>
</gene>
<dbReference type="Pfam" id="PF13308">
    <property type="entry name" value="YARHG"/>
    <property type="match status" value="1"/>
</dbReference>
<proteinExistence type="predicted"/>
<dbReference type="EMBL" id="RYYU01000001">
    <property type="protein sequence ID" value="RUL60285.1"/>
    <property type="molecule type" value="Genomic_DNA"/>
</dbReference>
<name>A0A3S0S127_9BACT</name>
<reference evidence="2 3" key="1">
    <citation type="submission" date="2018-12" db="EMBL/GenBank/DDBJ databases">
        <title>Genome sequencing of Prevotella sp. KCOM 3155 (= JS262).</title>
        <authorList>
            <person name="Kook J.-K."/>
            <person name="Park S.-N."/>
            <person name="Lim Y.K."/>
        </authorList>
    </citation>
    <scope>NUCLEOTIDE SEQUENCE [LARGE SCALE GENOMIC DNA]</scope>
    <source>
        <strain evidence="2 3">KCOM 3155</strain>
    </source>
</reference>